<evidence type="ECO:0000313" key="3">
    <source>
        <dbReference type="Proteomes" id="UP000313359"/>
    </source>
</evidence>
<organism evidence="2 3">
    <name type="scientific">Lentinus tigrinus ALCF2SS1-6</name>
    <dbReference type="NCBI Taxonomy" id="1328759"/>
    <lineage>
        <taxon>Eukaryota</taxon>
        <taxon>Fungi</taxon>
        <taxon>Dikarya</taxon>
        <taxon>Basidiomycota</taxon>
        <taxon>Agaricomycotina</taxon>
        <taxon>Agaricomycetes</taxon>
        <taxon>Polyporales</taxon>
        <taxon>Polyporaceae</taxon>
        <taxon>Lentinus</taxon>
    </lineage>
</organism>
<protein>
    <submittedName>
        <fullName evidence="2">Uncharacterized protein</fullName>
    </submittedName>
</protein>
<gene>
    <name evidence="2" type="ORF">L227DRAFT_159180</name>
</gene>
<evidence type="ECO:0000313" key="2">
    <source>
        <dbReference type="EMBL" id="RPD59367.1"/>
    </source>
</evidence>
<proteinExistence type="predicted"/>
<keyword evidence="3" id="KW-1185">Reference proteome</keyword>
<accession>A0A5C2S814</accession>
<dbReference type="AlphaFoldDB" id="A0A5C2S814"/>
<evidence type="ECO:0000256" key="1">
    <source>
        <dbReference type="SAM" id="MobiDB-lite"/>
    </source>
</evidence>
<dbReference type="EMBL" id="ML122270">
    <property type="protein sequence ID" value="RPD59367.1"/>
    <property type="molecule type" value="Genomic_DNA"/>
</dbReference>
<reference evidence="2" key="1">
    <citation type="journal article" date="2018" name="Genome Biol. Evol.">
        <title>Genomics and development of Lentinus tigrinus, a white-rot wood-decaying mushroom with dimorphic fruiting bodies.</title>
        <authorList>
            <person name="Wu B."/>
            <person name="Xu Z."/>
            <person name="Knudson A."/>
            <person name="Carlson A."/>
            <person name="Chen N."/>
            <person name="Kovaka S."/>
            <person name="LaButti K."/>
            <person name="Lipzen A."/>
            <person name="Pennachio C."/>
            <person name="Riley R."/>
            <person name="Schakwitz W."/>
            <person name="Umezawa K."/>
            <person name="Ohm R.A."/>
            <person name="Grigoriev I.V."/>
            <person name="Nagy L.G."/>
            <person name="Gibbons J."/>
            <person name="Hibbett D."/>
        </authorList>
    </citation>
    <scope>NUCLEOTIDE SEQUENCE [LARGE SCALE GENOMIC DNA]</scope>
    <source>
        <strain evidence="2">ALCF2SS1-6</strain>
    </source>
</reference>
<sequence length="141" mass="16655">MRQPSGPPLPRAATQEYALMWEVMNSKPNHAYVFFARYEADNLLFYCSALACEHPKFRQGGAVRQMTRAYRRPRPGMHNRTKREDRQWGQVDSSGLHPPRRHSDRWSCWIMLARCKPRRAGSPRFDSRRLRRACVAYYELA</sequence>
<name>A0A5C2S814_9APHY</name>
<dbReference type="Proteomes" id="UP000313359">
    <property type="component" value="Unassembled WGS sequence"/>
</dbReference>
<feature type="region of interest" description="Disordered" evidence="1">
    <location>
        <begin position="73"/>
        <end position="100"/>
    </location>
</feature>